<reference evidence="2" key="1">
    <citation type="submission" date="2022-09" db="EMBL/GenBank/DDBJ databases">
        <title>Novel species in genus Arthrobacter.</title>
        <authorList>
            <person name="Liu Y."/>
        </authorList>
    </citation>
    <scope>NUCLEOTIDE SEQUENCE</scope>
    <source>
        <strain evidence="2">Zg-Y815</strain>
    </source>
</reference>
<sequence>MGTIENRTLHALVDAAVEGLPPAVQAAPRSIVEIGSAHVVVLLDGNAAVRIGRDPGMAPAMRKRQQLVDSIPESVGFLLPRSLGPVVELEGLSAVATRLIPGGPCPAGDGDPGQLQELLRSVSSIPAEPLEGLLAEPLAFCGGSDWYRIQCEEVLPRLDQDVQGRAADAVAALANLEPVREVFAHGDLAGHNVFWEGNRIVGVLDWDLASRSDRSTDLACIGAWNGWDNLPLIASSPEVRRAAVRRNTFRLQQVAFALLNGRPADEIGKAVTRANTWLRERL</sequence>
<evidence type="ECO:0000259" key="1">
    <source>
        <dbReference type="Pfam" id="PF01636"/>
    </source>
</evidence>
<name>A0ABY5YXT4_9MICC</name>
<organism evidence="2 3">
    <name type="scientific">Arthrobacter zhaoxinii</name>
    <dbReference type="NCBI Taxonomy" id="2964616"/>
    <lineage>
        <taxon>Bacteria</taxon>
        <taxon>Bacillati</taxon>
        <taxon>Actinomycetota</taxon>
        <taxon>Actinomycetes</taxon>
        <taxon>Micrococcales</taxon>
        <taxon>Micrococcaceae</taxon>
        <taxon>Arthrobacter</taxon>
    </lineage>
</organism>
<keyword evidence="3" id="KW-1185">Reference proteome</keyword>
<dbReference type="Gene3D" id="3.90.1200.10">
    <property type="match status" value="1"/>
</dbReference>
<dbReference type="Proteomes" id="UP001059859">
    <property type="component" value="Chromosome"/>
</dbReference>
<accession>A0ABY5YXT4</accession>
<evidence type="ECO:0000313" key="2">
    <source>
        <dbReference type="EMBL" id="UWX98445.1"/>
    </source>
</evidence>
<evidence type="ECO:0000313" key="3">
    <source>
        <dbReference type="Proteomes" id="UP001059859"/>
    </source>
</evidence>
<gene>
    <name evidence="2" type="ORF">N2K95_07315</name>
</gene>
<proteinExistence type="predicted"/>
<protein>
    <submittedName>
        <fullName evidence="2">Aminoglycoside phosphotransferase family protein</fullName>
    </submittedName>
</protein>
<dbReference type="InterPro" id="IPR002575">
    <property type="entry name" value="Aminoglycoside_PTrfase"/>
</dbReference>
<dbReference type="SUPFAM" id="SSF56112">
    <property type="entry name" value="Protein kinase-like (PK-like)"/>
    <property type="match status" value="1"/>
</dbReference>
<dbReference type="EMBL" id="CP104275">
    <property type="protein sequence ID" value="UWX98445.1"/>
    <property type="molecule type" value="Genomic_DNA"/>
</dbReference>
<dbReference type="RefSeq" id="WP_260653530.1">
    <property type="nucleotide sequence ID" value="NZ_CP104275.1"/>
</dbReference>
<dbReference type="InterPro" id="IPR011009">
    <property type="entry name" value="Kinase-like_dom_sf"/>
</dbReference>
<dbReference type="Pfam" id="PF01636">
    <property type="entry name" value="APH"/>
    <property type="match status" value="1"/>
</dbReference>
<feature type="domain" description="Aminoglycoside phosphotransferase" evidence="1">
    <location>
        <begin position="114"/>
        <end position="227"/>
    </location>
</feature>